<feature type="transmembrane region" description="Helical" evidence="4">
    <location>
        <begin position="217"/>
        <end position="236"/>
    </location>
</feature>
<comment type="similarity">
    <text evidence="2">Belongs to the CDP-alcohol phosphatidyltransferase class-I family.</text>
</comment>
<feature type="transmembrane region" description="Helical" evidence="4">
    <location>
        <begin position="161"/>
        <end position="181"/>
    </location>
</feature>
<sequence>MPPAAGYPAGVRLLPNAVTVVALCSGLSAVYFAFSGRFALSVAAAGIAALCDALDGRLARFLDASTKIGAELDSLSDLVAFGVSPALVLYIWELNDLRFGWAFALVFAVCAALRLARFNTLIDAEDEYPFTKEFFVGVPAPAGALATGIPLYLWLHFGPGWWSTSLVVGLWMVLIAALMVSRLPTLSFKTVRVSPNYVAPLLVLVGVAAAVLVTMPFLGLAVVAAGYLAMIPYTVYRHRWLARHPETWYVAGRDRREVARAARAARRLGLRPPLRRRVAGRASAMARAVRRFGEESGGRPAGNGRAPRPSGQQPQRDRLRLGIRRARRR</sequence>
<proteinExistence type="inferred from homology"/>
<dbReference type="InterPro" id="IPR048254">
    <property type="entry name" value="CDP_ALCOHOL_P_TRANSF_CS"/>
</dbReference>
<keyword evidence="7" id="KW-1185">Reference proteome</keyword>
<dbReference type="InterPro" id="IPR000462">
    <property type="entry name" value="CDP-OH_P_trans"/>
</dbReference>
<comment type="caution">
    <text evidence="6">The sequence shown here is derived from an EMBL/GenBank/DDBJ whole genome shotgun (WGS) entry which is preliminary data.</text>
</comment>
<evidence type="ECO:0000256" key="2">
    <source>
        <dbReference type="RuleBase" id="RU003750"/>
    </source>
</evidence>
<keyword evidence="4" id="KW-0812">Transmembrane</keyword>
<organism evidence="6 7">
    <name type="scientific">Pseudonocardia humida</name>
    <dbReference type="NCBI Taxonomy" id="2800819"/>
    <lineage>
        <taxon>Bacteria</taxon>
        <taxon>Bacillati</taxon>
        <taxon>Actinomycetota</taxon>
        <taxon>Actinomycetes</taxon>
        <taxon>Pseudonocardiales</taxon>
        <taxon>Pseudonocardiaceae</taxon>
        <taxon>Pseudonocardia</taxon>
    </lineage>
</organism>
<dbReference type="InterPro" id="IPR012616">
    <property type="entry name" value="CDP-OH_P_trans_C"/>
</dbReference>
<dbReference type="Gene3D" id="1.20.120.1760">
    <property type="match status" value="1"/>
</dbReference>
<protein>
    <submittedName>
        <fullName evidence="6">Phosphatidylcholine/phosphatidylserine synthase</fullName>
    </submittedName>
</protein>
<keyword evidence="1 2" id="KW-0808">Transferase</keyword>
<feature type="transmembrane region" description="Helical" evidence="4">
    <location>
        <begin position="12"/>
        <end position="32"/>
    </location>
</feature>
<evidence type="ECO:0000313" key="7">
    <source>
        <dbReference type="Proteomes" id="UP001165283"/>
    </source>
</evidence>
<feature type="compositionally biased region" description="Low complexity" evidence="3">
    <location>
        <begin position="302"/>
        <end position="311"/>
    </location>
</feature>
<evidence type="ECO:0000313" key="6">
    <source>
        <dbReference type="EMBL" id="MCO1660284.1"/>
    </source>
</evidence>
<keyword evidence="4" id="KW-0472">Membrane</keyword>
<dbReference type="Pfam" id="PF08009">
    <property type="entry name" value="CDP-OH_P_tran_2"/>
    <property type="match status" value="1"/>
</dbReference>
<dbReference type="InterPro" id="IPR043130">
    <property type="entry name" value="CDP-OH_PTrfase_TM_dom"/>
</dbReference>
<feature type="domain" description="CDP-alcohol phosphatidyltransferase C-terminal" evidence="5">
    <location>
        <begin position="196"/>
        <end position="232"/>
    </location>
</feature>
<dbReference type="RefSeq" id="WP_252445720.1">
    <property type="nucleotide sequence ID" value="NZ_JAGSOV010000080.1"/>
</dbReference>
<evidence type="ECO:0000259" key="5">
    <source>
        <dbReference type="Pfam" id="PF08009"/>
    </source>
</evidence>
<evidence type="ECO:0000256" key="4">
    <source>
        <dbReference type="SAM" id="Phobius"/>
    </source>
</evidence>
<evidence type="ECO:0000256" key="1">
    <source>
        <dbReference type="ARBA" id="ARBA00022679"/>
    </source>
</evidence>
<feature type="transmembrane region" description="Helical" evidence="4">
    <location>
        <begin position="136"/>
        <end position="155"/>
    </location>
</feature>
<dbReference type="PROSITE" id="PS00379">
    <property type="entry name" value="CDP_ALCOHOL_P_TRANSF"/>
    <property type="match status" value="1"/>
</dbReference>
<dbReference type="Pfam" id="PF01066">
    <property type="entry name" value="CDP-OH_P_transf"/>
    <property type="match status" value="1"/>
</dbReference>
<reference evidence="6" key="1">
    <citation type="submission" date="2021-04" db="EMBL/GenBank/DDBJ databases">
        <title>Pseudonocardia sp. nov., isolated from sandy soil of mangrove forest.</title>
        <authorList>
            <person name="Zan Z."/>
            <person name="Huang R."/>
            <person name="Liu W."/>
        </authorList>
    </citation>
    <scope>NUCLEOTIDE SEQUENCE</scope>
    <source>
        <strain evidence="6">S2-4</strain>
    </source>
</reference>
<dbReference type="Proteomes" id="UP001165283">
    <property type="component" value="Unassembled WGS sequence"/>
</dbReference>
<feature type="transmembrane region" description="Helical" evidence="4">
    <location>
        <begin position="193"/>
        <end position="211"/>
    </location>
</feature>
<feature type="region of interest" description="Disordered" evidence="3">
    <location>
        <begin position="292"/>
        <end position="329"/>
    </location>
</feature>
<evidence type="ECO:0000256" key="3">
    <source>
        <dbReference type="SAM" id="MobiDB-lite"/>
    </source>
</evidence>
<dbReference type="EMBL" id="JAGSOV010000080">
    <property type="protein sequence ID" value="MCO1660284.1"/>
    <property type="molecule type" value="Genomic_DNA"/>
</dbReference>
<gene>
    <name evidence="6" type="ORF">KDL28_35020</name>
</gene>
<keyword evidence="4" id="KW-1133">Transmembrane helix</keyword>
<feature type="transmembrane region" description="Helical" evidence="4">
    <location>
        <begin position="98"/>
        <end position="116"/>
    </location>
</feature>
<name>A0ABT1ABV4_9PSEU</name>
<accession>A0ABT1ABV4</accession>